<gene>
    <name evidence="2" type="ORF">KUTeg_010019</name>
</gene>
<reference evidence="2 3" key="1">
    <citation type="submission" date="2022-12" db="EMBL/GenBank/DDBJ databases">
        <title>Chromosome-level genome of Tegillarca granosa.</title>
        <authorList>
            <person name="Kim J."/>
        </authorList>
    </citation>
    <scope>NUCLEOTIDE SEQUENCE [LARGE SCALE GENOMIC DNA]</scope>
    <source>
        <strain evidence="2">Teg-2019</strain>
        <tissue evidence="2">Adductor muscle</tissue>
    </source>
</reference>
<evidence type="ECO:0000259" key="1">
    <source>
        <dbReference type="Pfam" id="PF24160"/>
    </source>
</evidence>
<comment type="caution">
    <text evidence="2">The sequence shown here is derived from an EMBL/GenBank/DDBJ whole genome shotgun (WGS) entry which is preliminary data.</text>
</comment>
<keyword evidence="3" id="KW-1185">Reference proteome</keyword>
<evidence type="ECO:0000313" key="3">
    <source>
        <dbReference type="Proteomes" id="UP001217089"/>
    </source>
</evidence>
<proteinExistence type="predicted"/>
<accession>A0ABQ9F7U3</accession>
<dbReference type="Pfam" id="PF24160">
    <property type="entry name" value="UVB_sens_C"/>
    <property type="match status" value="1"/>
</dbReference>
<protein>
    <recommendedName>
        <fullName evidence="1">Root UVB sensitive protein C-terminal domain-containing protein</fullName>
    </recommendedName>
</protein>
<feature type="domain" description="Root UVB sensitive protein C-terminal" evidence="1">
    <location>
        <begin position="3"/>
        <end position="95"/>
    </location>
</feature>
<evidence type="ECO:0000313" key="2">
    <source>
        <dbReference type="EMBL" id="KAJ8312646.1"/>
    </source>
</evidence>
<organism evidence="2 3">
    <name type="scientific">Tegillarca granosa</name>
    <name type="common">Malaysian cockle</name>
    <name type="synonym">Anadara granosa</name>
    <dbReference type="NCBI Taxonomy" id="220873"/>
    <lineage>
        <taxon>Eukaryota</taxon>
        <taxon>Metazoa</taxon>
        <taxon>Spiralia</taxon>
        <taxon>Lophotrochozoa</taxon>
        <taxon>Mollusca</taxon>
        <taxon>Bivalvia</taxon>
        <taxon>Autobranchia</taxon>
        <taxon>Pteriomorphia</taxon>
        <taxon>Arcoida</taxon>
        <taxon>Arcoidea</taxon>
        <taxon>Arcidae</taxon>
        <taxon>Tegillarca</taxon>
    </lineage>
</organism>
<name>A0ABQ9F7U3_TEGGR</name>
<dbReference type="Proteomes" id="UP001217089">
    <property type="component" value="Unassembled WGS sequence"/>
</dbReference>
<dbReference type="EMBL" id="JARBDR010000440">
    <property type="protein sequence ID" value="KAJ8312646.1"/>
    <property type="molecule type" value="Genomic_DNA"/>
</dbReference>
<sequence length="106" mass="12381">MTVLSRDADVANEIQSCFQAEIINYVYENLYKNEEMNTDLSFIANALHTGDIEQTLYCSYQYTLSRIEDFRRSVIKNGWLAEPALLNSDEWRALWDSNGLIEKKDF</sequence>
<dbReference type="InterPro" id="IPR055412">
    <property type="entry name" value="UVB_sens_C"/>
</dbReference>